<feature type="transmembrane region" description="Helical" evidence="1">
    <location>
        <begin position="147"/>
        <end position="180"/>
    </location>
</feature>
<accession>A0ABN7T5P3</accession>
<name>A0ABN7T5P3_OIKDI</name>
<evidence type="ECO:0000313" key="3">
    <source>
        <dbReference type="EMBL" id="CAG5110893.1"/>
    </source>
</evidence>
<dbReference type="EMBL" id="OU015567">
    <property type="protein sequence ID" value="CAG5110893.1"/>
    <property type="molecule type" value="Genomic_DNA"/>
</dbReference>
<gene>
    <name evidence="3" type="ORF">OKIOD_LOCUS14007</name>
</gene>
<proteinExistence type="predicted"/>
<keyword evidence="4" id="KW-1185">Reference proteome</keyword>
<organism evidence="3 4">
    <name type="scientific">Oikopleura dioica</name>
    <name type="common">Tunicate</name>
    <dbReference type="NCBI Taxonomy" id="34765"/>
    <lineage>
        <taxon>Eukaryota</taxon>
        <taxon>Metazoa</taxon>
        <taxon>Chordata</taxon>
        <taxon>Tunicata</taxon>
        <taxon>Appendicularia</taxon>
        <taxon>Copelata</taxon>
        <taxon>Oikopleuridae</taxon>
        <taxon>Oikopleura</taxon>
    </lineage>
</organism>
<evidence type="ECO:0000259" key="2">
    <source>
        <dbReference type="PROSITE" id="PS50105"/>
    </source>
</evidence>
<dbReference type="PANTHER" id="PTHR46829">
    <property type="entry name" value="STERILE ALPHA MOTIF DOMAIN-CONTAINING PROTEIN 15"/>
    <property type="match status" value="1"/>
</dbReference>
<dbReference type="SMART" id="SM00454">
    <property type="entry name" value="SAM"/>
    <property type="match status" value="1"/>
</dbReference>
<dbReference type="PANTHER" id="PTHR46829:SF1">
    <property type="entry name" value="STERILE ALPHA MOTIF DOMAIN-CONTAINING PROTEIN 15"/>
    <property type="match status" value="1"/>
</dbReference>
<dbReference type="SUPFAM" id="SSF47769">
    <property type="entry name" value="SAM/Pointed domain"/>
    <property type="match status" value="1"/>
</dbReference>
<dbReference type="InterPro" id="IPR001660">
    <property type="entry name" value="SAM"/>
</dbReference>
<evidence type="ECO:0000256" key="1">
    <source>
        <dbReference type="SAM" id="Phobius"/>
    </source>
</evidence>
<sequence>MPSHLYKFVLPKAKTVDGLPEYVNWTKEEVADFVEKIGFPDYRPCFELNNLSGRQLAYITASNLPKIGIHKFEDIKRLMQAFRSLTGDEYPNYHVSISENKNSDLVETWTRKARSGPAADAVRIEDVTRERVHQGTHKIPLRRANFLIVVCILIIIISLVNIIAFGTTFCSNTLTGLYWILVGLNFKSIPSANINSLYDLKLSLSYISLFSITGFYEVKNPNVPANNSSLQVKKYKKTHVVGPLTNIILFLVFQVQDDTPTKLFESYKLDYLAISFYIAECVLMLLECLAFYLIFLALKDFERIKTIAGWRSPTWLSGDLRIIENQGEQSQNNQAFQI</sequence>
<dbReference type="InterPro" id="IPR013761">
    <property type="entry name" value="SAM/pointed_sf"/>
</dbReference>
<dbReference type="Pfam" id="PF07647">
    <property type="entry name" value="SAM_2"/>
    <property type="match status" value="1"/>
</dbReference>
<keyword evidence="1" id="KW-0472">Membrane</keyword>
<protein>
    <submittedName>
        <fullName evidence="3">Oidioi.mRNA.OKI2018_I69.chr2.g5242.t2.cds</fullName>
    </submittedName>
</protein>
<evidence type="ECO:0000313" key="4">
    <source>
        <dbReference type="Proteomes" id="UP001158576"/>
    </source>
</evidence>
<dbReference type="Gene3D" id="1.10.150.50">
    <property type="entry name" value="Transcription Factor, Ets-1"/>
    <property type="match status" value="1"/>
</dbReference>
<keyword evidence="1" id="KW-0812">Transmembrane</keyword>
<keyword evidence="1" id="KW-1133">Transmembrane helix</keyword>
<dbReference type="PROSITE" id="PS50105">
    <property type="entry name" value="SAM_DOMAIN"/>
    <property type="match status" value="1"/>
</dbReference>
<reference evidence="3 4" key="1">
    <citation type="submission" date="2021-04" db="EMBL/GenBank/DDBJ databases">
        <authorList>
            <person name="Bliznina A."/>
        </authorList>
    </citation>
    <scope>NUCLEOTIDE SEQUENCE [LARGE SCALE GENOMIC DNA]</scope>
</reference>
<feature type="transmembrane region" description="Helical" evidence="1">
    <location>
        <begin position="239"/>
        <end position="256"/>
    </location>
</feature>
<feature type="domain" description="SAM" evidence="2">
    <location>
        <begin position="25"/>
        <end position="88"/>
    </location>
</feature>
<dbReference type="Proteomes" id="UP001158576">
    <property type="component" value="Chromosome 2"/>
</dbReference>
<feature type="transmembrane region" description="Helical" evidence="1">
    <location>
        <begin position="276"/>
        <end position="298"/>
    </location>
</feature>